<evidence type="ECO:0000313" key="1">
    <source>
        <dbReference type="EMBL" id="SQC92018.1"/>
    </source>
</evidence>
<sequence length="174" mass="20041">MAGNRYFPSMRKSAGSLSRYIFSLQSAVATFIADYLDYVACSFLCEDRYPEQDIDDESIHIGQMSAGRIKWDVCYLSLRINDATKMDFFIRADYSVSTKKALPKLHQQIFWCTIWAAGDHLAFELAELDGSLIQCFWLDRKVGQGTFRPVVDEIRRYIHAGQRRAELQKAEVHP</sequence>
<accession>A0A2X3IHZ8</accession>
<organism evidence="1 2">
    <name type="scientific">Cedecea neteri</name>
    <dbReference type="NCBI Taxonomy" id="158822"/>
    <lineage>
        <taxon>Bacteria</taxon>
        <taxon>Pseudomonadati</taxon>
        <taxon>Pseudomonadota</taxon>
        <taxon>Gammaproteobacteria</taxon>
        <taxon>Enterobacterales</taxon>
        <taxon>Enterobacteriaceae</taxon>
        <taxon>Cedecea</taxon>
    </lineage>
</organism>
<dbReference type="RefSeq" id="WP_138089307.1">
    <property type="nucleotide sequence ID" value="NZ_CP023526.1"/>
</dbReference>
<gene>
    <name evidence="1" type="ORF">NCTC12120_05201</name>
</gene>
<proteinExistence type="predicted"/>
<dbReference type="AlphaFoldDB" id="A0A2X3IHZ8"/>
<protein>
    <submittedName>
        <fullName evidence="1">Uncharacterized protein</fullName>
    </submittedName>
</protein>
<reference evidence="1 2" key="1">
    <citation type="submission" date="2018-06" db="EMBL/GenBank/DDBJ databases">
        <authorList>
            <consortium name="Pathogen Informatics"/>
            <person name="Doyle S."/>
        </authorList>
    </citation>
    <scope>NUCLEOTIDE SEQUENCE [LARGE SCALE GENOMIC DNA]</scope>
    <source>
        <strain evidence="1 2">NCTC12120</strain>
    </source>
</reference>
<dbReference type="Proteomes" id="UP000251197">
    <property type="component" value="Unassembled WGS sequence"/>
</dbReference>
<evidence type="ECO:0000313" key="2">
    <source>
        <dbReference type="Proteomes" id="UP000251197"/>
    </source>
</evidence>
<dbReference type="EMBL" id="UAVU01000009">
    <property type="protein sequence ID" value="SQC92018.1"/>
    <property type="molecule type" value="Genomic_DNA"/>
</dbReference>
<name>A0A2X3IHZ8_9ENTR</name>